<dbReference type="AlphaFoldDB" id="A0AAE1G2Q0"/>
<dbReference type="SUPFAM" id="SSF56672">
    <property type="entry name" value="DNA/RNA polymerases"/>
    <property type="match status" value="1"/>
</dbReference>
<reference evidence="2" key="1">
    <citation type="submission" date="2023-10" db="EMBL/GenBank/DDBJ databases">
        <title>Genome assemblies of two species of porcelain crab, Petrolisthes cinctipes and Petrolisthes manimaculis (Anomura: Porcellanidae).</title>
        <authorList>
            <person name="Angst P."/>
        </authorList>
    </citation>
    <scope>NUCLEOTIDE SEQUENCE</scope>
    <source>
        <strain evidence="2">PB745_01</strain>
        <tissue evidence="2">Gill</tissue>
    </source>
</reference>
<protein>
    <recommendedName>
        <fullName evidence="1">Reverse transcriptase domain-containing protein</fullName>
    </recommendedName>
</protein>
<evidence type="ECO:0000313" key="2">
    <source>
        <dbReference type="EMBL" id="KAK3885147.1"/>
    </source>
</evidence>
<dbReference type="PROSITE" id="PS50878">
    <property type="entry name" value="RT_POL"/>
    <property type="match status" value="1"/>
</dbReference>
<dbReference type="EMBL" id="JAWQEG010000826">
    <property type="protein sequence ID" value="KAK3885147.1"/>
    <property type="molecule type" value="Genomic_DNA"/>
</dbReference>
<feature type="domain" description="Reverse transcriptase" evidence="1">
    <location>
        <begin position="1"/>
        <end position="148"/>
    </location>
</feature>
<evidence type="ECO:0000313" key="3">
    <source>
        <dbReference type="Proteomes" id="UP001286313"/>
    </source>
</evidence>
<dbReference type="InterPro" id="IPR000477">
    <property type="entry name" value="RT_dom"/>
</dbReference>
<dbReference type="InterPro" id="IPR052560">
    <property type="entry name" value="RdDP_mobile_element"/>
</dbReference>
<dbReference type="PANTHER" id="PTHR36688:SF1">
    <property type="entry name" value="ENDONUCLEASE_EXONUCLEASE_PHOSPHATASE DOMAIN-CONTAINING PROTEIN"/>
    <property type="match status" value="1"/>
</dbReference>
<keyword evidence="3" id="KW-1185">Reference proteome</keyword>
<dbReference type="GO" id="GO:0071897">
    <property type="term" value="P:DNA biosynthetic process"/>
    <property type="evidence" value="ECO:0007669"/>
    <property type="project" value="UniProtKB-ARBA"/>
</dbReference>
<gene>
    <name evidence="2" type="ORF">Pcinc_010628</name>
</gene>
<dbReference type="InterPro" id="IPR043502">
    <property type="entry name" value="DNA/RNA_pol_sf"/>
</dbReference>
<proteinExistence type="predicted"/>
<name>A0AAE1G2Q0_PETCI</name>
<organism evidence="2 3">
    <name type="scientific">Petrolisthes cinctipes</name>
    <name type="common">Flat porcelain crab</name>
    <dbReference type="NCBI Taxonomy" id="88211"/>
    <lineage>
        <taxon>Eukaryota</taxon>
        <taxon>Metazoa</taxon>
        <taxon>Ecdysozoa</taxon>
        <taxon>Arthropoda</taxon>
        <taxon>Crustacea</taxon>
        <taxon>Multicrustacea</taxon>
        <taxon>Malacostraca</taxon>
        <taxon>Eumalacostraca</taxon>
        <taxon>Eucarida</taxon>
        <taxon>Decapoda</taxon>
        <taxon>Pleocyemata</taxon>
        <taxon>Anomura</taxon>
        <taxon>Galatheoidea</taxon>
        <taxon>Porcellanidae</taxon>
        <taxon>Petrolisthes</taxon>
    </lineage>
</organism>
<comment type="caution">
    <text evidence="2">The sequence shown here is derived from an EMBL/GenBank/DDBJ whole genome shotgun (WGS) entry which is preliminary data.</text>
</comment>
<accession>A0AAE1G2Q0</accession>
<evidence type="ECO:0000259" key="1">
    <source>
        <dbReference type="PROSITE" id="PS50878"/>
    </source>
</evidence>
<dbReference type="PANTHER" id="PTHR36688">
    <property type="entry name" value="ENDO/EXONUCLEASE/PHOSPHATASE DOMAIN-CONTAINING PROTEIN"/>
    <property type="match status" value="1"/>
</dbReference>
<dbReference type="Proteomes" id="UP001286313">
    <property type="component" value="Unassembled WGS sequence"/>
</dbReference>
<sequence length="437" mass="49323">MHNNTKRWLASFLGGRVAHVTFAGQSSNIKNFTNGVPQGSVLSPTLFNLYMHDIPTPQAPQIHIASHADDITLTCPHRNADTATLILQPYLNTLNAWFTTNRLKIAPTKSTVTLLTNWNAEHRYTPHLTINNTPIPHTHTPKILGITYNTSMTFKQRITTIKNKCMQRLKALRSLASTTFGHNKETTTTVYKQYIRSVMDYASPAWASNLTETHHNTLQTIQNRALKTITGCTATTPPDHLHYETKVLKIKDHLDMRGTQTLAAASTNPHHPLHYMAQHPHMPRTIKTTPSTRYHSQILSSLTPCPPQTNLQKHIHTQITHQSIQTLKNNTRLHARPPDFHPSESSLPREDRVHLARLRCGHHPALLTYQKRLDRAIVDACPGCNTAPHSINHIIEDCNAHNHTRQQHNIHSLRALWESPVQAMTFLRSSGLLGQTA</sequence>
<dbReference type="Pfam" id="PF00078">
    <property type="entry name" value="RVT_1"/>
    <property type="match status" value="1"/>
</dbReference>